<evidence type="ECO:0000313" key="5">
    <source>
        <dbReference type="Proteomes" id="UP000679691"/>
    </source>
</evidence>
<reference evidence="4" key="1">
    <citation type="submission" date="2021-03" db="EMBL/GenBank/DDBJ databases">
        <authorList>
            <person name="Lu T."/>
            <person name="Wang Q."/>
            <person name="Han X."/>
        </authorList>
    </citation>
    <scope>NUCLEOTIDE SEQUENCE</scope>
    <source>
        <strain evidence="4">WQ 2009</strain>
    </source>
</reference>
<organism evidence="4 5">
    <name type="scientific">Rhinopithecimicrobium faecis</name>
    <dbReference type="NCBI Taxonomy" id="2820698"/>
    <lineage>
        <taxon>Bacteria</taxon>
        <taxon>Pseudomonadati</taxon>
        <taxon>Bacteroidota</taxon>
        <taxon>Sphingobacteriia</taxon>
        <taxon>Sphingobacteriales</taxon>
        <taxon>Sphingobacteriaceae</taxon>
        <taxon>Rhinopithecimicrobium</taxon>
    </lineage>
</organism>
<proteinExistence type="predicted"/>
<dbReference type="RefSeq" id="WP_353546083.1">
    <property type="nucleotide sequence ID" value="NZ_JAGKSB010000003.1"/>
</dbReference>
<dbReference type="Gene3D" id="3.20.20.80">
    <property type="entry name" value="Glycosidases"/>
    <property type="match status" value="1"/>
</dbReference>
<evidence type="ECO:0000259" key="3">
    <source>
        <dbReference type="Pfam" id="PF02638"/>
    </source>
</evidence>
<dbReference type="AlphaFoldDB" id="A0A8T4H605"/>
<evidence type="ECO:0000256" key="2">
    <source>
        <dbReference type="SAM" id="SignalP"/>
    </source>
</evidence>
<feature type="chain" id="PRO_5035874981" evidence="2">
    <location>
        <begin position="26"/>
        <end position="371"/>
    </location>
</feature>
<feature type="signal peptide" evidence="2">
    <location>
        <begin position="1"/>
        <end position="25"/>
    </location>
</feature>
<dbReference type="Proteomes" id="UP000679691">
    <property type="component" value="Unassembled WGS sequence"/>
</dbReference>
<sequence length="371" mass="42609">MNKRNFIKSALLGLGGLSLSKAASANGIYLLDSNTTTKDFQQKAHAFNYWIWVRPKKQDSENTLKARYKSWKDAGVVGLLFEDYSEKHFQIAKSLGLQAHRWMWTMNRGEKELLEKHPEWYAVSRSGKSCATAPAYVNYYRFLSPSHPDVPQYLAEKAAEQLEKKDVDGLHLDYIRYPDVRLPVNLWDNYKLDQSTEMADYDFCYSSYSKQAFLKETGIDIDKVQHPQESLSWRNFRYKQVTKVVNKIADVAKSYQKPLSAAVFPTPEVAKRNVRQDWVNWNLDAVFPMIYHGFYREPVSWIGDAVAEGVQALNSKFPLYAGLYLPDFHSTAELEQALKLAQENGAAGASLFAEEEITADMLNCLKRIKER</sequence>
<protein>
    <submittedName>
        <fullName evidence="4">Family 10 glycosylhydrolase</fullName>
    </submittedName>
</protein>
<keyword evidence="1 2" id="KW-0732">Signal</keyword>
<accession>A0A8T4H605</accession>
<dbReference type="SUPFAM" id="SSF51445">
    <property type="entry name" value="(Trans)glycosidases"/>
    <property type="match status" value="1"/>
</dbReference>
<dbReference type="Pfam" id="PF02638">
    <property type="entry name" value="GHL10"/>
    <property type="match status" value="1"/>
</dbReference>
<dbReference type="EMBL" id="JAGKSB010000003">
    <property type="protein sequence ID" value="MBP3942600.1"/>
    <property type="molecule type" value="Genomic_DNA"/>
</dbReference>
<keyword evidence="5" id="KW-1185">Reference proteome</keyword>
<dbReference type="PANTHER" id="PTHR43405:SF1">
    <property type="entry name" value="GLYCOSYL HYDROLASE DIGH"/>
    <property type="match status" value="1"/>
</dbReference>
<dbReference type="PANTHER" id="PTHR43405">
    <property type="entry name" value="GLYCOSYL HYDROLASE DIGH"/>
    <property type="match status" value="1"/>
</dbReference>
<gene>
    <name evidence="4" type="ORF">J5U18_03305</name>
</gene>
<dbReference type="InterPro" id="IPR017853">
    <property type="entry name" value="GH"/>
</dbReference>
<feature type="domain" description="Glycosyl hydrolase-like 10" evidence="3">
    <location>
        <begin position="92"/>
        <end position="301"/>
    </location>
</feature>
<dbReference type="InterPro" id="IPR003790">
    <property type="entry name" value="GHL10"/>
</dbReference>
<dbReference type="InterPro" id="IPR052177">
    <property type="entry name" value="Divisome_Glycosyl_Hydrolase"/>
</dbReference>
<name>A0A8T4H605_9SPHI</name>
<comment type="caution">
    <text evidence="4">The sequence shown here is derived from an EMBL/GenBank/DDBJ whole genome shotgun (WGS) entry which is preliminary data.</text>
</comment>
<evidence type="ECO:0000313" key="4">
    <source>
        <dbReference type="EMBL" id="MBP3942600.1"/>
    </source>
</evidence>
<evidence type="ECO:0000256" key="1">
    <source>
        <dbReference type="ARBA" id="ARBA00022729"/>
    </source>
</evidence>